<dbReference type="AlphaFoldDB" id="A0A1G9VSI5"/>
<sequence length="56" mass="5980">MEITEFSEDLSGVSAGQVPDGDLVPMLQELQALQRVIAAVSADLAAEAETRSLHLR</sequence>
<accession>A0A1G9VSI5</accession>
<protein>
    <submittedName>
        <fullName evidence="1">Uncharacterized protein</fullName>
    </submittedName>
</protein>
<evidence type="ECO:0000313" key="2">
    <source>
        <dbReference type="Proteomes" id="UP000183376"/>
    </source>
</evidence>
<reference evidence="1 2" key="1">
    <citation type="submission" date="2016-10" db="EMBL/GenBank/DDBJ databases">
        <authorList>
            <person name="de Groot N.N."/>
        </authorList>
    </citation>
    <scope>NUCLEOTIDE SEQUENCE [LARGE SCALE GENOMIC DNA]</scope>
    <source>
        <strain evidence="1 2">DSM 44149</strain>
    </source>
</reference>
<gene>
    <name evidence="1" type="ORF">SAMN04489726_3207</name>
</gene>
<evidence type="ECO:0000313" key="1">
    <source>
        <dbReference type="EMBL" id="SDM75093.1"/>
    </source>
</evidence>
<dbReference type="EMBL" id="LT629701">
    <property type="protein sequence ID" value="SDM75093.1"/>
    <property type="molecule type" value="Genomic_DNA"/>
</dbReference>
<dbReference type="Proteomes" id="UP000183376">
    <property type="component" value="Chromosome I"/>
</dbReference>
<organism evidence="1 2">
    <name type="scientific">Allokutzneria albata</name>
    <name type="common">Kibdelosporangium albatum</name>
    <dbReference type="NCBI Taxonomy" id="211114"/>
    <lineage>
        <taxon>Bacteria</taxon>
        <taxon>Bacillati</taxon>
        <taxon>Actinomycetota</taxon>
        <taxon>Actinomycetes</taxon>
        <taxon>Pseudonocardiales</taxon>
        <taxon>Pseudonocardiaceae</taxon>
        <taxon>Allokutzneria</taxon>
    </lineage>
</organism>
<dbReference type="RefSeq" id="WP_157376079.1">
    <property type="nucleotide sequence ID" value="NZ_LT629701.1"/>
</dbReference>
<proteinExistence type="predicted"/>
<name>A0A1G9VSI5_ALLAB</name>
<keyword evidence="2" id="KW-1185">Reference proteome</keyword>